<organism evidence="6 7">
    <name type="scientific">Rhizobium lusitanum</name>
    <dbReference type="NCBI Taxonomy" id="293958"/>
    <lineage>
        <taxon>Bacteria</taxon>
        <taxon>Pseudomonadati</taxon>
        <taxon>Pseudomonadota</taxon>
        <taxon>Alphaproteobacteria</taxon>
        <taxon>Hyphomicrobiales</taxon>
        <taxon>Rhizobiaceae</taxon>
        <taxon>Rhizobium/Agrobacterium group</taxon>
        <taxon>Rhizobium</taxon>
    </lineage>
</organism>
<feature type="transmembrane region" description="Helical" evidence="5">
    <location>
        <begin position="120"/>
        <end position="138"/>
    </location>
</feature>
<dbReference type="RefSeq" id="WP_163989392.1">
    <property type="nucleotide sequence ID" value="NZ_WUEY01000011.1"/>
</dbReference>
<evidence type="ECO:0000256" key="3">
    <source>
        <dbReference type="ARBA" id="ARBA00022989"/>
    </source>
</evidence>
<keyword evidence="3 5" id="KW-1133">Transmembrane helix</keyword>
<dbReference type="InterPro" id="IPR032808">
    <property type="entry name" value="DoxX"/>
</dbReference>
<accession>A0A6L9U8J8</accession>
<dbReference type="AlphaFoldDB" id="A0A6L9U8J8"/>
<evidence type="ECO:0000313" key="7">
    <source>
        <dbReference type="Proteomes" id="UP000483035"/>
    </source>
</evidence>
<evidence type="ECO:0000313" key="6">
    <source>
        <dbReference type="EMBL" id="NEI72255.1"/>
    </source>
</evidence>
<reference evidence="6 7" key="1">
    <citation type="submission" date="2019-12" db="EMBL/GenBank/DDBJ databases">
        <title>Rhizobium genotypes associated with high levels of biological nitrogen fixation by grain legumes in a temperate-maritime cropping system.</title>
        <authorList>
            <person name="Maluk M."/>
            <person name="Francesc Ferrando Molina F."/>
            <person name="Lopez Del Egido L."/>
            <person name="Lafos M."/>
            <person name="Langarica-Fuentes A."/>
            <person name="Gebre Yohannes G."/>
            <person name="Young M.W."/>
            <person name="Martin P."/>
            <person name="Gantlett R."/>
            <person name="Kenicer G."/>
            <person name="Hawes C."/>
            <person name="Begg G.S."/>
            <person name="Quilliam R.S."/>
            <person name="Squire G.R."/>
            <person name="Poole P.S."/>
            <person name="Young P.W."/>
            <person name="Iannetta P.M."/>
            <person name="James E.K."/>
        </authorList>
    </citation>
    <scope>NUCLEOTIDE SEQUENCE [LARGE SCALE GENOMIC DNA]</scope>
    <source>
        <strain evidence="6 7">JHI1118</strain>
    </source>
</reference>
<dbReference type="EMBL" id="WUEY01000011">
    <property type="protein sequence ID" value="NEI72255.1"/>
    <property type="molecule type" value="Genomic_DNA"/>
</dbReference>
<keyword evidence="4 5" id="KW-0472">Membrane</keyword>
<feature type="transmembrane region" description="Helical" evidence="5">
    <location>
        <begin position="54"/>
        <end position="78"/>
    </location>
</feature>
<gene>
    <name evidence="6" type="ORF">GR212_21970</name>
</gene>
<dbReference type="Pfam" id="PF07681">
    <property type="entry name" value="DoxX"/>
    <property type="match status" value="1"/>
</dbReference>
<evidence type="ECO:0000256" key="2">
    <source>
        <dbReference type="ARBA" id="ARBA00022692"/>
    </source>
</evidence>
<feature type="transmembrane region" description="Helical" evidence="5">
    <location>
        <begin position="85"/>
        <end position="105"/>
    </location>
</feature>
<name>A0A6L9U8J8_9HYPH</name>
<evidence type="ECO:0000256" key="1">
    <source>
        <dbReference type="ARBA" id="ARBA00004141"/>
    </source>
</evidence>
<keyword evidence="2 5" id="KW-0812">Transmembrane</keyword>
<sequence length="148" mass="16103">MHSLETKLAAIARPLFGAAWMRFLAYLGLCAAYLQGGLDKLTDFNEALGEMAHFGLSPAPLFAVLVIALELGASVMILTGFFRWLGALGLAGFTLLATFLALRFWELPPGMERFMAANSFFEHLGLVGGFLLVAWLDLDQDTAKTMEA</sequence>
<dbReference type="GO" id="GO:0016020">
    <property type="term" value="C:membrane"/>
    <property type="evidence" value="ECO:0007669"/>
    <property type="project" value="UniProtKB-SubCell"/>
</dbReference>
<dbReference type="Proteomes" id="UP000483035">
    <property type="component" value="Unassembled WGS sequence"/>
</dbReference>
<feature type="transmembrane region" description="Helical" evidence="5">
    <location>
        <begin position="12"/>
        <end position="34"/>
    </location>
</feature>
<protein>
    <submittedName>
        <fullName evidence="6">DoxX family membrane protein</fullName>
    </submittedName>
</protein>
<proteinExistence type="predicted"/>
<evidence type="ECO:0000256" key="5">
    <source>
        <dbReference type="SAM" id="Phobius"/>
    </source>
</evidence>
<comment type="caution">
    <text evidence="6">The sequence shown here is derived from an EMBL/GenBank/DDBJ whole genome shotgun (WGS) entry which is preliminary data.</text>
</comment>
<comment type="subcellular location">
    <subcellularLocation>
        <location evidence="1">Membrane</location>
        <topology evidence="1">Multi-pass membrane protein</topology>
    </subcellularLocation>
</comment>
<evidence type="ECO:0000256" key="4">
    <source>
        <dbReference type="ARBA" id="ARBA00023136"/>
    </source>
</evidence>